<feature type="region of interest" description="Disordered" evidence="1">
    <location>
        <begin position="120"/>
        <end position="140"/>
    </location>
</feature>
<name>A0ABY7GXT8_9BACT</name>
<dbReference type="PROSITE" id="PS51257">
    <property type="entry name" value="PROKAR_LIPOPROTEIN"/>
    <property type="match status" value="1"/>
</dbReference>
<evidence type="ECO:0000313" key="4">
    <source>
        <dbReference type="Proteomes" id="UP001164459"/>
    </source>
</evidence>
<feature type="chain" id="PRO_5047351784" description="Tryptophan synthase alpha chain" evidence="2">
    <location>
        <begin position="21"/>
        <end position="238"/>
    </location>
</feature>
<feature type="signal peptide" evidence="2">
    <location>
        <begin position="1"/>
        <end position="20"/>
    </location>
</feature>
<sequence length="238" mass="23256">MRVSLNLRSATVKTVSLGFAAILAATACGDSGSNSSAPGTDTAAATNPGPGPGSGSDGGTVPQADCESRCEAHATGCDVPEANVSQICGGICGDSLTEAALQCIEALPCSAGEDELDACVNDNPGGSSESEGTSDSGSPSAGEFGDPCTCGMTSGEWECSGSNICATGLICVGVGSDAGTCRGPVCCDSESDCADKLGKQANCASGQKCTCRGELECVGEACTCEGGALTNRGLCYPE</sequence>
<organism evidence="3 4">
    <name type="scientific">Nannocystis punicea</name>
    <dbReference type="NCBI Taxonomy" id="2995304"/>
    <lineage>
        <taxon>Bacteria</taxon>
        <taxon>Pseudomonadati</taxon>
        <taxon>Myxococcota</taxon>
        <taxon>Polyangia</taxon>
        <taxon>Nannocystales</taxon>
        <taxon>Nannocystaceae</taxon>
        <taxon>Nannocystis</taxon>
    </lineage>
</organism>
<keyword evidence="4" id="KW-1185">Reference proteome</keyword>
<feature type="compositionally biased region" description="Low complexity" evidence="1">
    <location>
        <begin position="124"/>
        <end position="140"/>
    </location>
</feature>
<gene>
    <name evidence="3" type="ORF">O0S08_36880</name>
</gene>
<protein>
    <recommendedName>
        <fullName evidence="5">Tryptophan synthase alpha chain</fullName>
    </recommendedName>
</protein>
<evidence type="ECO:0000256" key="2">
    <source>
        <dbReference type="SAM" id="SignalP"/>
    </source>
</evidence>
<dbReference type="RefSeq" id="WP_269034153.1">
    <property type="nucleotide sequence ID" value="NZ_CP114040.1"/>
</dbReference>
<dbReference type="Proteomes" id="UP001164459">
    <property type="component" value="Chromosome"/>
</dbReference>
<proteinExistence type="predicted"/>
<evidence type="ECO:0000313" key="3">
    <source>
        <dbReference type="EMBL" id="WAS91791.1"/>
    </source>
</evidence>
<keyword evidence="2" id="KW-0732">Signal</keyword>
<dbReference type="EMBL" id="CP114040">
    <property type="protein sequence ID" value="WAS91791.1"/>
    <property type="molecule type" value="Genomic_DNA"/>
</dbReference>
<evidence type="ECO:0000256" key="1">
    <source>
        <dbReference type="SAM" id="MobiDB-lite"/>
    </source>
</evidence>
<feature type="compositionally biased region" description="Low complexity" evidence="1">
    <location>
        <begin position="37"/>
        <end position="48"/>
    </location>
</feature>
<reference evidence="3" key="1">
    <citation type="submission" date="2022-11" db="EMBL/GenBank/DDBJ databases">
        <title>Minimal conservation of predation-associated metabolite biosynthetic gene clusters underscores biosynthetic potential of Myxococcota including descriptions for ten novel species: Archangium lansinium sp. nov., Myxococcus landrumus sp. nov., Nannocystis bai.</title>
        <authorList>
            <person name="Ahearne A."/>
            <person name="Stevens C."/>
            <person name="Dowd S."/>
        </authorList>
    </citation>
    <scope>NUCLEOTIDE SEQUENCE</scope>
    <source>
        <strain evidence="3">Fl3</strain>
    </source>
</reference>
<feature type="region of interest" description="Disordered" evidence="1">
    <location>
        <begin position="32"/>
        <end position="62"/>
    </location>
</feature>
<evidence type="ECO:0008006" key="5">
    <source>
        <dbReference type="Google" id="ProtNLM"/>
    </source>
</evidence>
<accession>A0ABY7GXT8</accession>